<evidence type="ECO:0000256" key="3">
    <source>
        <dbReference type="ARBA" id="ARBA00012750"/>
    </source>
</evidence>
<evidence type="ECO:0000256" key="8">
    <source>
        <dbReference type="ARBA" id="ARBA00030554"/>
    </source>
</evidence>
<name>A0A6C1DR39_SACPS</name>
<keyword evidence="15" id="KW-1185">Reference proteome</keyword>
<reference evidence="14 15" key="1">
    <citation type="journal article" date="2019" name="BMC Genomics">
        <title>Chromosome level assembly and comparative genome analysis confirm lager-brewing yeasts originated from a single hybridization.</title>
        <authorList>
            <person name="Salazar A.N."/>
            <person name="Gorter de Vries A.R."/>
            <person name="van den Broek M."/>
            <person name="Brouwers N."/>
            <person name="de la Torre Cortes P."/>
            <person name="Kuijpers N.G.A."/>
            <person name="Daran J.G."/>
            <person name="Abeel T."/>
        </authorList>
    </citation>
    <scope>NUCLEOTIDE SEQUENCE [LARGE SCALE GENOMIC DNA]</scope>
    <source>
        <strain evidence="14 15">CBS 1483</strain>
    </source>
</reference>
<keyword evidence="4 14" id="KW-0489">Methyltransferase</keyword>
<keyword evidence="5 14" id="KW-0808">Transferase</keyword>
<dbReference type="AlphaFoldDB" id="A0A6C1DR39"/>
<protein>
    <recommendedName>
        <fullName evidence="11">tRNA wybutosine-synthesizing protein 3</fullName>
        <ecNumber evidence="3">2.1.1.282</ecNumber>
    </recommendedName>
    <alternativeName>
        <fullName evidence="8">tRNA(Phe) 7-((3-amino-3-carboxypropyl)-4-demethylwyosine(37)-N(4))-methyltransferase</fullName>
    </alternativeName>
</protein>
<gene>
    <name evidence="14" type="primary">TYW3_1</name>
    <name evidence="14" type="ORF">GRS66_001767</name>
</gene>
<evidence type="ECO:0000256" key="9">
    <source>
        <dbReference type="ARBA" id="ARBA00049202"/>
    </source>
</evidence>
<comment type="function">
    <text evidence="10">S-adenosyl-L-methionine-dependent methyltransferase that acts as a component of the wybutosine biosynthesis pathway. Wybutosine is a hyper modified guanosine with a tricyclic base found at the 3'-position adjacent to the anticodon of eukaryotic phenylalanine tRNA. Probably methylates N-4 position of wybutosine-86 to produce wybutosine-72.</text>
</comment>
<dbReference type="GO" id="GO:0032259">
    <property type="term" value="P:methylation"/>
    <property type="evidence" value="ECO:0007669"/>
    <property type="project" value="UniProtKB-KW"/>
</dbReference>
<feature type="domain" description="tRNA wybutosine-synthesizing protein" evidence="13">
    <location>
        <begin position="9"/>
        <end position="226"/>
    </location>
</feature>
<comment type="catalytic activity">
    <reaction evidence="9">
        <text>4-demethyl-7-[(3S)-3-amino-3-carboxypropyl]wyosine(37) in tRNA(Phe) + S-adenosyl-L-methionine = 7-[(3S)-3-amino-3-carboxypropyl]wyosine(37) in tRNA(Phe) + S-adenosyl-L-homocysteine + H(+)</text>
        <dbReference type="Rhea" id="RHEA:36635"/>
        <dbReference type="Rhea" id="RHEA-COMP:10378"/>
        <dbReference type="Rhea" id="RHEA-COMP:10379"/>
        <dbReference type="ChEBI" id="CHEBI:15378"/>
        <dbReference type="ChEBI" id="CHEBI:57856"/>
        <dbReference type="ChEBI" id="CHEBI:59789"/>
        <dbReference type="ChEBI" id="CHEBI:73543"/>
        <dbReference type="ChEBI" id="CHEBI:73550"/>
        <dbReference type="EC" id="2.1.1.282"/>
    </reaction>
</comment>
<evidence type="ECO:0000313" key="15">
    <source>
        <dbReference type="Proteomes" id="UP000501346"/>
    </source>
</evidence>
<dbReference type="PANTHER" id="PTHR48418">
    <property type="entry name" value="TRNA WYBUTOSINE-SYNTHESIZING PROTEIN 3"/>
    <property type="match status" value="1"/>
</dbReference>
<evidence type="ECO:0000313" key="14">
    <source>
        <dbReference type="EMBL" id="QID79498.1"/>
    </source>
</evidence>
<organism evidence="14 15">
    <name type="scientific">Saccharomyces pastorianus</name>
    <name type="common">Lager yeast</name>
    <name type="synonym">Saccharomyces cerevisiae x Saccharomyces eubayanus</name>
    <dbReference type="NCBI Taxonomy" id="27292"/>
    <lineage>
        <taxon>Eukaryota</taxon>
        <taxon>Fungi</taxon>
        <taxon>Dikarya</taxon>
        <taxon>Ascomycota</taxon>
        <taxon>Saccharomycotina</taxon>
        <taxon>Saccharomycetes</taxon>
        <taxon>Saccharomycetales</taxon>
        <taxon>Saccharomycetaceae</taxon>
        <taxon>Saccharomyces</taxon>
    </lineage>
</organism>
<evidence type="ECO:0000256" key="5">
    <source>
        <dbReference type="ARBA" id="ARBA00022679"/>
    </source>
</evidence>
<accession>A0A6C1DR39</accession>
<dbReference type="InterPro" id="IPR036602">
    <property type="entry name" value="tRNA_yW-synthesising-like_sf"/>
</dbReference>
<dbReference type="Pfam" id="PF02676">
    <property type="entry name" value="TYW3"/>
    <property type="match status" value="1"/>
</dbReference>
<dbReference type="Gene3D" id="3.30.1960.10">
    <property type="entry name" value="tRNA wybutosine-synthesizing-like"/>
    <property type="match status" value="1"/>
</dbReference>
<evidence type="ECO:0000256" key="12">
    <source>
        <dbReference type="SAM" id="MobiDB-lite"/>
    </source>
</evidence>
<feature type="compositionally biased region" description="Basic and acidic residues" evidence="12">
    <location>
        <begin position="246"/>
        <end position="264"/>
    </location>
</feature>
<dbReference type="GO" id="GO:0008168">
    <property type="term" value="F:methyltransferase activity"/>
    <property type="evidence" value="ECO:0007669"/>
    <property type="project" value="UniProtKB-KW"/>
</dbReference>
<dbReference type="EC" id="2.1.1.282" evidence="3"/>
<evidence type="ECO:0000256" key="4">
    <source>
        <dbReference type="ARBA" id="ARBA00022603"/>
    </source>
</evidence>
<evidence type="ECO:0000259" key="13">
    <source>
        <dbReference type="Pfam" id="PF02676"/>
    </source>
</evidence>
<keyword evidence="7" id="KW-0819">tRNA processing</keyword>
<keyword evidence="6" id="KW-0949">S-adenosyl-L-methionine</keyword>
<dbReference type="PANTHER" id="PTHR48418:SF1">
    <property type="entry name" value="TRNA WYBUTOSINE-SYNTHESIZING PROTEIN 3"/>
    <property type="match status" value="1"/>
</dbReference>
<dbReference type="SUPFAM" id="SSF111278">
    <property type="entry name" value="SSo0622-like"/>
    <property type="match status" value="1"/>
</dbReference>
<proteinExistence type="inferred from homology"/>
<comment type="similarity">
    <text evidence="2">Belongs to the TYW3 family.</text>
</comment>
<dbReference type="EMBL" id="CP048988">
    <property type="protein sequence ID" value="QID79498.1"/>
    <property type="molecule type" value="Genomic_DNA"/>
</dbReference>
<sequence>MAAQNAFEQKKRAILNEIDSTQPDLSPKGTIDELCLPIIDLINASADMVTTSSCSGRVSVFLEGTKSYNGEVKIGGKGQGGKWLYVTHDREKVIGWLDELKSKSEFSFELSGKEIPTEKVTGSIRYILYKYEPFILHVKCRDFQAASKLYNTAMSCGFRESGIGSNNLVAIRINIKLDVPLGYLDETSGTLKFFVTPEYVSVLDSLSLSKFDENTRKMQALYDRIEKELINCAPDVNSKVNIMPIETKEERRERKKREGMERQRQLKSPQNVL</sequence>
<dbReference type="InterPro" id="IPR003827">
    <property type="entry name" value="tRNA_yW-synthesising"/>
</dbReference>
<comment type="pathway">
    <text evidence="1">tRNA modification; wybutosine-tRNA(Phe) biosynthesis.</text>
</comment>
<evidence type="ECO:0000256" key="2">
    <source>
        <dbReference type="ARBA" id="ARBA00008569"/>
    </source>
</evidence>
<dbReference type="Proteomes" id="UP000501346">
    <property type="component" value="Chromosome ScVII"/>
</dbReference>
<feature type="region of interest" description="Disordered" evidence="12">
    <location>
        <begin position="244"/>
        <end position="273"/>
    </location>
</feature>
<evidence type="ECO:0000256" key="1">
    <source>
        <dbReference type="ARBA" id="ARBA00004797"/>
    </source>
</evidence>
<evidence type="ECO:0000256" key="6">
    <source>
        <dbReference type="ARBA" id="ARBA00022691"/>
    </source>
</evidence>
<dbReference type="OrthoDB" id="263283at2759"/>
<evidence type="ECO:0000256" key="7">
    <source>
        <dbReference type="ARBA" id="ARBA00022694"/>
    </source>
</evidence>
<evidence type="ECO:0000256" key="11">
    <source>
        <dbReference type="ARBA" id="ARBA00069229"/>
    </source>
</evidence>
<evidence type="ECO:0000256" key="10">
    <source>
        <dbReference type="ARBA" id="ARBA00058049"/>
    </source>
</evidence>
<dbReference type="GO" id="GO:0008033">
    <property type="term" value="P:tRNA processing"/>
    <property type="evidence" value="ECO:0007669"/>
    <property type="project" value="UniProtKB-KW"/>
</dbReference>
<dbReference type="FunFam" id="3.30.1960.10:FF:000003">
    <property type="entry name" value="tRNA methyltransferase"/>
    <property type="match status" value="1"/>
</dbReference>